<name>E1ZN43_CHLVA</name>
<feature type="transmembrane region" description="Helical" evidence="6">
    <location>
        <begin position="89"/>
        <end position="118"/>
    </location>
</feature>
<evidence type="ECO:0000256" key="7">
    <source>
        <dbReference type="SAM" id="MobiDB-lite"/>
    </source>
</evidence>
<dbReference type="GeneID" id="17352254"/>
<comment type="similarity">
    <text evidence="6">Belongs to the ferroportin (FP) (TC 2.A.100) family. SLC40A subfamily.</text>
</comment>
<keyword evidence="3 6" id="KW-0812">Transmembrane</keyword>
<protein>
    <recommendedName>
        <fullName evidence="6">Solute carrier family 40 member</fullName>
    </recommendedName>
</protein>
<evidence type="ECO:0000256" key="2">
    <source>
        <dbReference type="ARBA" id="ARBA00022448"/>
    </source>
</evidence>
<feature type="transmembrane region" description="Helical" evidence="6">
    <location>
        <begin position="525"/>
        <end position="544"/>
    </location>
</feature>
<evidence type="ECO:0000256" key="3">
    <source>
        <dbReference type="ARBA" id="ARBA00022692"/>
    </source>
</evidence>
<keyword evidence="2 6" id="KW-0813">Transport</keyword>
<keyword evidence="9" id="KW-1185">Reference proteome</keyword>
<feature type="transmembrane region" description="Helical" evidence="6">
    <location>
        <begin position="372"/>
        <end position="389"/>
    </location>
</feature>
<feature type="region of interest" description="Disordered" evidence="7">
    <location>
        <begin position="37"/>
        <end position="58"/>
    </location>
</feature>
<comment type="function">
    <text evidence="6">May be involved in iron transport and iron homeostasis.</text>
</comment>
<dbReference type="AlphaFoldDB" id="E1ZN43"/>
<evidence type="ECO:0000256" key="6">
    <source>
        <dbReference type="RuleBase" id="RU365065"/>
    </source>
</evidence>
<dbReference type="KEGG" id="cvr:CHLNCDRAFT_138468"/>
<dbReference type="RefSeq" id="XP_005844909.1">
    <property type="nucleotide sequence ID" value="XM_005844847.1"/>
</dbReference>
<comment type="caution">
    <text evidence="6">Lacks conserved residue(s) required for the propagation of feature annotation.</text>
</comment>
<comment type="subcellular location">
    <subcellularLocation>
        <location evidence="1 6">Membrane</location>
        <topology evidence="1 6">Multi-pass membrane protein</topology>
    </subcellularLocation>
</comment>
<evidence type="ECO:0000313" key="8">
    <source>
        <dbReference type="EMBL" id="EFN52807.1"/>
    </source>
</evidence>
<dbReference type="GO" id="GO:0016020">
    <property type="term" value="C:membrane"/>
    <property type="evidence" value="ECO:0007669"/>
    <property type="project" value="UniProtKB-SubCell"/>
</dbReference>
<dbReference type="PANTHER" id="PTHR11660:SF53">
    <property type="entry name" value="SOLUTE CARRIER FAMILY 40 MEMBER 3, CHLOROPLASTIC"/>
    <property type="match status" value="1"/>
</dbReference>
<feature type="transmembrane region" description="Helical" evidence="6">
    <location>
        <begin position="401"/>
        <end position="425"/>
    </location>
</feature>
<feature type="transmembrane region" description="Helical" evidence="6">
    <location>
        <begin position="130"/>
        <end position="153"/>
    </location>
</feature>
<accession>E1ZN43</accession>
<dbReference type="EMBL" id="GL433854">
    <property type="protein sequence ID" value="EFN52807.1"/>
    <property type="molecule type" value="Genomic_DNA"/>
</dbReference>
<feature type="transmembrane region" description="Helical" evidence="6">
    <location>
        <begin position="242"/>
        <end position="260"/>
    </location>
</feature>
<dbReference type="TCDB" id="2.A.100.1.5">
    <property type="family name" value="the ferroportin (fpn) family"/>
</dbReference>
<evidence type="ECO:0000256" key="1">
    <source>
        <dbReference type="ARBA" id="ARBA00004141"/>
    </source>
</evidence>
<dbReference type="InParanoid" id="E1ZN43"/>
<feature type="transmembrane region" description="Helical" evidence="6">
    <location>
        <begin position="499"/>
        <end position="519"/>
    </location>
</feature>
<dbReference type="PANTHER" id="PTHR11660">
    <property type="entry name" value="SOLUTE CARRIER FAMILY 40 MEMBER"/>
    <property type="match status" value="1"/>
</dbReference>
<keyword evidence="5 6" id="KW-0472">Membrane</keyword>
<proteinExistence type="inferred from homology"/>
<organism evidence="9">
    <name type="scientific">Chlorella variabilis</name>
    <name type="common">Green alga</name>
    <dbReference type="NCBI Taxonomy" id="554065"/>
    <lineage>
        <taxon>Eukaryota</taxon>
        <taxon>Viridiplantae</taxon>
        <taxon>Chlorophyta</taxon>
        <taxon>core chlorophytes</taxon>
        <taxon>Trebouxiophyceae</taxon>
        <taxon>Chlorellales</taxon>
        <taxon>Chlorellaceae</taxon>
        <taxon>Chlorella clade</taxon>
        <taxon>Chlorella</taxon>
    </lineage>
</organism>
<dbReference type="Pfam" id="PF06963">
    <property type="entry name" value="FPN1"/>
    <property type="match status" value="1"/>
</dbReference>
<keyword evidence="6" id="KW-0406">Ion transport</keyword>
<evidence type="ECO:0000256" key="4">
    <source>
        <dbReference type="ARBA" id="ARBA00022989"/>
    </source>
</evidence>
<dbReference type="Proteomes" id="UP000008141">
    <property type="component" value="Unassembled WGS sequence"/>
</dbReference>
<dbReference type="OMA" id="WTGSISQ"/>
<dbReference type="OrthoDB" id="648861at2759"/>
<sequence length="565" mass="58559">MRAISTAPCSLEQPGHGQLAGLTHHLYSPAAASSGGGGAAADAGGSSRGSGPPPEAGSRALHPAALNSLYSMYFCACFVERTWRFGLPLVLAFIPGGFQAIACLGFVAPLACTLAGPAVGRMLDSVYRPLGLGAMLVVQDVSILLSCVALVALGAGAAAGAPVASSPLFGLMVVLAMAEKLASISSELAIERDWVTQLAGKQNVLTLARSNAYLRRTDLCTELVGALVFGWIYSWGGLAASMAFTGVVAAAAVPLQLLFIRRIAELAPSAMLHGRQEPGAGWARVPNWRSFVENARLRKVHAAEAAAKRQPLLVRAREQVAHALDGWKSYFRQPILPSSLTFVLLFFNVVLSPGGLITAFLTLWGFDGRAMAVFRGGCATCGFLGTLVGKRLIQTLGLLRAGAAALLIHACLLGAATVLYCTLLSGPPELGPGGLGGGARQLLMGAGAANWPAPGGVALPVVIFAALVVMSRIGVWSYDMVNSQLFQQTVAPREIASASSAEMALCSFSEVFMLGIAAVTANPRSFPMLVYASFSAILAANLLFRTWARGAQPSVDLAIANAAAT</sequence>
<dbReference type="eggNOG" id="KOG2601">
    <property type="taxonomic scope" value="Eukaryota"/>
</dbReference>
<feature type="transmembrane region" description="Helical" evidence="6">
    <location>
        <begin position="342"/>
        <end position="366"/>
    </location>
</feature>
<dbReference type="FunCoup" id="E1ZN43">
    <property type="interactions" value="253"/>
</dbReference>
<evidence type="ECO:0000313" key="9">
    <source>
        <dbReference type="Proteomes" id="UP000008141"/>
    </source>
</evidence>
<gene>
    <name evidence="8" type="ORF">CHLNCDRAFT_138468</name>
</gene>
<keyword evidence="4 6" id="KW-1133">Transmembrane helix</keyword>
<feature type="transmembrane region" description="Helical" evidence="6">
    <location>
        <begin position="457"/>
        <end position="478"/>
    </location>
</feature>
<dbReference type="GO" id="GO:0005381">
    <property type="term" value="F:iron ion transmembrane transporter activity"/>
    <property type="evidence" value="ECO:0007669"/>
    <property type="project" value="UniProtKB-UniRule"/>
</dbReference>
<evidence type="ECO:0000256" key="5">
    <source>
        <dbReference type="ARBA" id="ARBA00023136"/>
    </source>
</evidence>
<dbReference type="InterPro" id="IPR009716">
    <property type="entry name" value="Ferroportin-1"/>
</dbReference>
<dbReference type="STRING" id="554065.E1ZN43"/>
<reference evidence="8 9" key="1">
    <citation type="journal article" date="2010" name="Plant Cell">
        <title>The Chlorella variabilis NC64A genome reveals adaptation to photosymbiosis, coevolution with viruses, and cryptic sex.</title>
        <authorList>
            <person name="Blanc G."/>
            <person name="Duncan G."/>
            <person name="Agarkova I."/>
            <person name="Borodovsky M."/>
            <person name="Gurnon J."/>
            <person name="Kuo A."/>
            <person name="Lindquist E."/>
            <person name="Lucas S."/>
            <person name="Pangilinan J."/>
            <person name="Polle J."/>
            <person name="Salamov A."/>
            <person name="Terry A."/>
            <person name="Yamada T."/>
            <person name="Dunigan D.D."/>
            <person name="Grigoriev I.V."/>
            <person name="Claverie J.M."/>
            <person name="Van Etten J.L."/>
        </authorList>
    </citation>
    <scope>NUCLEOTIDE SEQUENCE [LARGE SCALE GENOMIC DNA]</scope>
    <source>
        <strain evidence="8 9">NC64A</strain>
    </source>
</reference>